<protein>
    <submittedName>
        <fullName evidence="2">Thiosulfate oxidation carrier protein SoxY</fullName>
    </submittedName>
</protein>
<keyword evidence="3" id="KW-1185">Reference proteome</keyword>
<dbReference type="NCBIfam" id="TIGR04488">
    <property type="entry name" value="SoxY_true_GGCGG"/>
    <property type="match status" value="1"/>
</dbReference>
<dbReference type="InterPro" id="IPR038162">
    <property type="entry name" value="SoxY_sf"/>
</dbReference>
<comment type="caution">
    <text evidence="2">The sequence shown here is derived from an EMBL/GenBank/DDBJ whole genome shotgun (WGS) entry which is preliminary data.</text>
</comment>
<dbReference type="PROSITE" id="PS51318">
    <property type="entry name" value="TAT"/>
    <property type="match status" value="1"/>
</dbReference>
<organism evidence="2 3">
    <name type="scientific">Thauera sinica</name>
    <dbReference type="NCBI Taxonomy" id="2665146"/>
    <lineage>
        <taxon>Bacteria</taxon>
        <taxon>Pseudomonadati</taxon>
        <taxon>Pseudomonadota</taxon>
        <taxon>Betaproteobacteria</taxon>
        <taxon>Rhodocyclales</taxon>
        <taxon>Zoogloeaceae</taxon>
        <taxon>Thauera</taxon>
    </lineage>
</organism>
<feature type="domain" description="Ig-like SoxY" evidence="1">
    <location>
        <begin position="53"/>
        <end position="153"/>
    </location>
</feature>
<dbReference type="InterPro" id="IPR016568">
    <property type="entry name" value="Sulphur_oxidation_SoxY"/>
</dbReference>
<dbReference type="Gene3D" id="2.60.40.2470">
    <property type="entry name" value="SoxY domain"/>
    <property type="match status" value="1"/>
</dbReference>
<dbReference type="InterPro" id="IPR006311">
    <property type="entry name" value="TAT_signal"/>
</dbReference>
<name>A0ABW1ALP8_9RHOO</name>
<dbReference type="InterPro" id="IPR032711">
    <property type="entry name" value="SoxY"/>
</dbReference>
<dbReference type="Pfam" id="PF13501">
    <property type="entry name" value="SoxY"/>
    <property type="match status" value="1"/>
</dbReference>
<dbReference type="EMBL" id="JBHSOG010000007">
    <property type="protein sequence ID" value="MFC5767999.1"/>
    <property type="molecule type" value="Genomic_DNA"/>
</dbReference>
<sequence>MDHQRREALRAAGGLGLFALLAAAGLIGPELAQAAQNRAGFEAHTLEAALSALGAGKPAASTDIELNVPDLNENGAAVRLGIVSRLPKTEQIAILIEKNPNLLAAHFTLPEGTVADLQAEVKMSQSSDIHVLVKADGRFYAIRKEVKVTIGGCGA</sequence>
<reference evidence="3" key="1">
    <citation type="journal article" date="2019" name="Int. J. Syst. Evol. Microbiol.">
        <title>The Global Catalogue of Microorganisms (GCM) 10K type strain sequencing project: providing services to taxonomists for standard genome sequencing and annotation.</title>
        <authorList>
            <consortium name="The Broad Institute Genomics Platform"/>
            <consortium name="The Broad Institute Genome Sequencing Center for Infectious Disease"/>
            <person name="Wu L."/>
            <person name="Ma J."/>
        </authorList>
    </citation>
    <scope>NUCLEOTIDE SEQUENCE [LARGE SCALE GENOMIC DNA]</scope>
    <source>
        <strain evidence="3">SHR3</strain>
    </source>
</reference>
<evidence type="ECO:0000313" key="3">
    <source>
        <dbReference type="Proteomes" id="UP001595974"/>
    </source>
</evidence>
<dbReference type="PIRSF" id="PIRSF010312">
    <property type="entry name" value="Sulphur_oxidation_SoxY"/>
    <property type="match status" value="1"/>
</dbReference>
<proteinExistence type="predicted"/>
<evidence type="ECO:0000313" key="2">
    <source>
        <dbReference type="EMBL" id="MFC5767999.1"/>
    </source>
</evidence>
<gene>
    <name evidence="2" type="primary">soxY</name>
    <name evidence="2" type="ORF">ACFPTN_01300</name>
</gene>
<evidence type="ECO:0000259" key="1">
    <source>
        <dbReference type="Pfam" id="PF13501"/>
    </source>
</evidence>
<dbReference type="RefSeq" id="WP_096448800.1">
    <property type="nucleotide sequence ID" value="NZ_JBHSOG010000007.1"/>
</dbReference>
<accession>A0ABW1ALP8</accession>
<dbReference type="Proteomes" id="UP001595974">
    <property type="component" value="Unassembled WGS sequence"/>
</dbReference>